<dbReference type="SUPFAM" id="SSF81296">
    <property type="entry name" value="E set domains"/>
    <property type="match status" value="1"/>
</dbReference>
<protein>
    <recommendedName>
        <fullName evidence="3">NXPE C-terminal domain-containing protein</fullName>
    </recommendedName>
</protein>
<sequence length="781" mass="89476">MLLVQILRPPTLLALVLGTVLILSYTFHRTETKFTIFGGLGKQFKENEVPAGIDSRSELWAMKDGTPRHARMEWAEKDKEIKAVLRKLDDLMPSITFMDINTTTSAKNSKATILNYKSSYCVGEYLMVRLDLYNYLGKRKEYGGDFLRARISSSSLRAGASGRITDYRNGTYLVNFTLFWEGDVRVSILLIHPSEGVSALWAARKKGYDKIVFKGKFLNKTLDVFTECGFNKTTNAELCEYLDERDQEAFYCVKPKYVPCEAFVQLSSNNRPISYLTAIEKRLLNSVGIQIPQNFGNIRVVPCKTSKVTREKCRIGMASPVPSGYVLRNTWHPEFCSIHDFSTLDKIRASLKSKMIYLMGDSTSFQWIYYLTKRVTTLKYFDHQSVPVFKTRVALDLERNTFIQWKKHGYPLVTKSFYSVKDLNYITREIDQVAGDSDTAIVIAIGQHFRPFPMDLFVRRVVNIRRAIERLLLRSPDTKVIVKAENIREMNADTERFGDFHGYAQYLAMKYIFRGLRNLLPSCYCQTGLQHKVPGISLVYTMTSTAFLALVLGVSFFIIYTVHIYKTDTQILIFRGITMSHVSNQINHFAGDIDSRNRILSMKGDILMNMRIEWEKNDKEVKDILRKLNQLMPSVTFTDIMTTTSARNSKATILNQKGSYCVGDPLMVRLDLYNYLGERKKLFKRNKVGAEILHPFVGIHVVSCGRKKTMANMNCRVGMTSPSPSGFVWQNQWYPAFCKVLNGSTLDNVYSCLQGKQVFLLGDSTVWQWIEYLSKRVSTLS</sequence>
<reference evidence="4" key="1">
    <citation type="submission" date="2022-12" db="EMBL/GenBank/DDBJ databases">
        <authorList>
            <person name="Alioto T."/>
            <person name="Alioto T."/>
            <person name="Gomez Garrido J."/>
        </authorList>
    </citation>
    <scope>NUCLEOTIDE SEQUENCE</scope>
</reference>
<organism evidence="4 5">
    <name type="scientific">Podarcis lilfordi</name>
    <name type="common">Lilford's wall lizard</name>
    <dbReference type="NCBI Taxonomy" id="74358"/>
    <lineage>
        <taxon>Eukaryota</taxon>
        <taxon>Metazoa</taxon>
        <taxon>Chordata</taxon>
        <taxon>Craniata</taxon>
        <taxon>Vertebrata</taxon>
        <taxon>Euteleostomi</taxon>
        <taxon>Lepidosauria</taxon>
        <taxon>Squamata</taxon>
        <taxon>Bifurcata</taxon>
        <taxon>Unidentata</taxon>
        <taxon>Episquamata</taxon>
        <taxon>Laterata</taxon>
        <taxon>Lacertibaenia</taxon>
        <taxon>Lacertidae</taxon>
        <taxon>Podarcis</taxon>
    </lineage>
</organism>
<comment type="similarity">
    <text evidence="1">Belongs to the NXPE family.</text>
</comment>
<dbReference type="EMBL" id="OX395141">
    <property type="protein sequence ID" value="CAI5795385.1"/>
    <property type="molecule type" value="Genomic_DNA"/>
</dbReference>
<evidence type="ECO:0000259" key="3">
    <source>
        <dbReference type="Pfam" id="PF24536"/>
    </source>
</evidence>
<dbReference type="PANTHER" id="PTHR16165">
    <property type="entry name" value="NXPE FAMILY MEMBER"/>
    <property type="match status" value="1"/>
</dbReference>
<keyword evidence="5" id="KW-1185">Reference proteome</keyword>
<name>A0AA35PRF9_9SAUR</name>
<keyword evidence="2" id="KW-0812">Transmembrane</keyword>
<dbReference type="InterPro" id="IPR057106">
    <property type="entry name" value="NXPE4_C"/>
</dbReference>
<dbReference type="InterPro" id="IPR014756">
    <property type="entry name" value="Ig_E-set"/>
</dbReference>
<dbReference type="InterPro" id="IPR026845">
    <property type="entry name" value="NXPH/NXPE"/>
</dbReference>
<evidence type="ECO:0000313" key="4">
    <source>
        <dbReference type="EMBL" id="CAI5795385.1"/>
    </source>
</evidence>
<dbReference type="Pfam" id="PF24536">
    <property type="entry name" value="NXPE4_C"/>
    <property type="match status" value="2"/>
</dbReference>
<evidence type="ECO:0000256" key="1">
    <source>
        <dbReference type="ARBA" id="ARBA00005431"/>
    </source>
</evidence>
<evidence type="ECO:0000256" key="2">
    <source>
        <dbReference type="SAM" id="Phobius"/>
    </source>
</evidence>
<dbReference type="AlphaFoldDB" id="A0AA35PRF9"/>
<feature type="domain" description="NXPE C-terminal" evidence="3">
    <location>
        <begin position="733"/>
        <end position="780"/>
    </location>
</feature>
<feature type="domain" description="NXPE C-terminal" evidence="3">
    <location>
        <begin position="331"/>
        <end position="517"/>
    </location>
</feature>
<evidence type="ECO:0000313" key="5">
    <source>
        <dbReference type="Proteomes" id="UP001178461"/>
    </source>
</evidence>
<keyword evidence="2" id="KW-0472">Membrane</keyword>
<dbReference type="Proteomes" id="UP001178461">
    <property type="component" value="Chromosome 15"/>
</dbReference>
<gene>
    <name evidence="4" type="ORF">PODLI_1B024018</name>
</gene>
<feature type="transmembrane region" description="Helical" evidence="2">
    <location>
        <begin position="538"/>
        <end position="560"/>
    </location>
</feature>
<dbReference type="PANTHER" id="PTHR16165:SF3">
    <property type="entry name" value="NXPE FAMILY MEMBER 1"/>
    <property type="match status" value="1"/>
</dbReference>
<dbReference type="Pfam" id="PF06312">
    <property type="entry name" value="Neurexophilin"/>
    <property type="match status" value="1"/>
</dbReference>
<proteinExistence type="inferred from homology"/>
<accession>A0AA35PRF9</accession>
<keyword evidence="2" id="KW-1133">Transmembrane helix</keyword>